<accession>A0A7S2N6R3</accession>
<protein>
    <submittedName>
        <fullName evidence="1">Uncharacterized protein</fullName>
    </submittedName>
</protein>
<sequence length="108" mass="12239">MGQLYVAFHDVVDREPPKDGVCPHARVAVMAEIVAPSVQMAYAEMNDSECEEKTPEERAIQLFESFMSMAPETWWKEQIIFTDSAVERHAPLFRCLPANEPPYPSPAQ</sequence>
<dbReference type="EMBL" id="HBGU01064411">
    <property type="protein sequence ID" value="CAD9522953.1"/>
    <property type="molecule type" value="Transcribed_RNA"/>
</dbReference>
<proteinExistence type="predicted"/>
<dbReference type="AlphaFoldDB" id="A0A7S2N6R3"/>
<reference evidence="1" key="1">
    <citation type="submission" date="2021-01" db="EMBL/GenBank/DDBJ databases">
        <authorList>
            <person name="Corre E."/>
            <person name="Pelletier E."/>
            <person name="Niang G."/>
            <person name="Scheremetjew M."/>
            <person name="Finn R."/>
            <person name="Kale V."/>
            <person name="Holt S."/>
            <person name="Cochrane G."/>
            <person name="Meng A."/>
            <person name="Brown T."/>
            <person name="Cohen L."/>
        </authorList>
    </citation>
    <scope>NUCLEOTIDE SEQUENCE</scope>
    <source>
        <strain evidence="1">UTEX LB 985</strain>
    </source>
</reference>
<name>A0A7S2N6R3_9EUKA</name>
<gene>
    <name evidence="1" type="ORF">CBRE1094_LOCUS35099</name>
</gene>
<organism evidence="1">
    <name type="scientific">Haptolina brevifila</name>
    <dbReference type="NCBI Taxonomy" id="156173"/>
    <lineage>
        <taxon>Eukaryota</taxon>
        <taxon>Haptista</taxon>
        <taxon>Haptophyta</taxon>
        <taxon>Prymnesiophyceae</taxon>
        <taxon>Prymnesiales</taxon>
        <taxon>Prymnesiaceae</taxon>
        <taxon>Haptolina</taxon>
    </lineage>
</organism>
<evidence type="ECO:0000313" key="1">
    <source>
        <dbReference type="EMBL" id="CAD9522953.1"/>
    </source>
</evidence>